<keyword evidence="6 10" id="KW-0472">Membrane</keyword>
<dbReference type="SUPFAM" id="SSF81340">
    <property type="entry name" value="Clc chloride channel"/>
    <property type="match status" value="1"/>
</dbReference>
<dbReference type="GO" id="GO:0034707">
    <property type="term" value="C:chloride channel complex"/>
    <property type="evidence" value="ECO:0007669"/>
    <property type="project" value="UniProtKB-KW"/>
</dbReference>
<feature type="transmembrane region" description="Helical" evidence="10">
    <location>
        <begin position="255"/>
        <end position="275"/>
    </location>
</feature>
<dbReference type="InterPro" id="IPR014743">
    <property type="entry name" value="Cl-channel_core"/>
</dbReference>
<keyword evidence="9" id="KW-0407">Ion channel</keyword>
<feature type="transmembrane region" description="Helical" evidence="10">
    <location>
        <begin position="141"/>
        <end position="165"/>
    </location>
</feature>
<evidence type="ECO:0000256" key="3">
    <source>
        <dbReference type="ARBA" id="ARBA00022692"/>
    </source>
</evidence>
<feature type="transmembrane region" description="Helical" evidence="10">
    <location>
        <begin position="42"/>
        <end position="60"/>
    </location>
</feature>
<dbReference type="InterPro" id="IPR001807">
    <property type="entry name" value="ClC"/>
</dbReference>
<dbReference type="PANTHER" id="PTHR43427">
    <property type="entry name" value="CHLORIDE CHANNEL PROTEIN CLC-E"/>
    <property type="match status" value="1"/>
</dbReference>
<keyword evidence="2" id="KW-0813">Transport</keyword>
<protein>
    <submittedName>
        <fullName evidence="11">H+/Cl-antiporter ClcA</fullName>
    </submittedName>
</protein>
<dbReference type="Gene3D" id="1.10.3080.10">
    <property type="entry name" value="Clc chloride channel"/>
    <property type="match status" value="1"/>
</dbReference>
<organism evidence="11 12">
    <name type="scientific">Stakelama pacifica</name>
    <dbReference type="NCBI Taxonomy" id="517720"/>
    <lineage>
        <taxon>Bacteria</taxon>
        <taxon>Pseudomonadati</taxon>
        <taxon>Pseudomonadota</taxon>
        <taxon>Alphaproteobacteria</taxon>
        <taxon>Sphingomonadales</taxon>
        <taxon>Sphingomonadaceae</taxon>
        <taxon>Stakelama</taxon>
    </lineage>
</organism>
<dbReference type="InterPro" id="IPR050368">
    <property type="entry name" value="ClC-type_chloride_channel"/>
</dbReference>
<dbReference type="RefSeq" id="WP_133495646.1">
    <property type="nucleotide sequence ID" value="NZ_BMLU01000006.1"/>
</dbReference>
<keyword evidence="4 10" id="KW-1133">Transmembrane helix</keyword>
<dbReference type="PRINTS" id="PR00762">
    <property type="entry name" value="CLCHANNEL"/>
</dbReference>
<dbReference type="OrthoDB" id="9767361at2"/>
<evidence type="ECO:0000256" key="2">
    <source>
        <dbReference type="ARBA" id="ARBA00022448"/>
    </source>
</evidence>
<keyword evidence="7" id="KW-0869">Chloride channel</keyword>
<evidence type="ECO:0000313" key="11">
    <source>
        <dbReference type="EMBL" id="TDN82264.1"/>
    </source>
</evidence>
<dbReference type="PANTHER" id="PTHR43427:SF6">
    <property type="entry name" value="CHLORIDE CHANNEL PROTEIN CLC-E"/>
    <property type="match status" value="1"/>
</dbReference>
<evidence type="ECO:0000256" key="8">
    <source>
        <dbReference type="ARBA" id="ARBA00023214"/>
    </source>
</evidence>
<evidence type="ECO:0000256" key="5">
    <source>
        <dbReference type="ARBA" id="ARBA00023065"/>
    </source>
</evidence>
<reference evidence="11 12" key="1">
    <citation type="submission" date="2019-03" db="EMBL/GenBank/DDBJ databases">
        <title>Genomic Encyclopedia of Type Strains, Phase IV (KMG-IV): sequencing the most valuable type-strain genomes for metagenomic binning, comparative biology and taxonomic classification.</title>
        <authorList>
            <person name="Goeker M."/>
        </authorList>
    </citation>
    <scope>NUCLEOTIDE SEQUENCE [LARGE SCALE GENOMIC DNA]</scope>
    <source>
        <strain evidence="11 12">DSM 25059</strain>
    </source>
</reference>
<evidence type="ECO:0000256" key="4">
    <source>
        <dbReference type="ARBA" id="ARBA00022989"/>
    </source>
</evidence>
<feature type="transmembrane region" description="Helical" evidence="10">
    <location>
        <begin position="296"/>
        <end position="321"/>
    </location>
</feature>
<feature type="transmembrane region" description="Helical" evidence="10">
    <location>
        <begin position="213"/>
        <end position="235"/>
    </location>
</feature>
<comment type="subcellular location">
    <subcellularLocation>
        <location evidence="1">Membrane</location>
        <topology evidence="1">Multi-pass membrane protein</topology>
    </subcellularLocation>
</comment>
<dbReference type="GO" id="GO:0005254">
    <property type="term" value="F:chloride channel activity"/>
    <property type="evidence" value="ECO:0007669"/>
    <property type="project" value="UniProtKB-KW"/>
</dbReference>
<evidence type="ECO:0000256" key="7">
    <source>
        <dbReference type="ARBA" id="ARBA00023173"/>
    </source>
</evidence>
<gene>
    <name evidence="11" type="ORF">EV664_10670</name>
</gene>
<comment type="caution">
    <text evidence="11">The sequence shown here is derived from an EMBL/GenBank/DDBJ whole genome shotgun (WGS) entry which is preliminary data.</text>
</comment>
<dbReference type="Proteomes" id="UP000295493">
    <property type="component" value="Unassembled WGS sequence"/>
</dbReference>
<dbReference type="CDD" id="cd01034">
    <property type="entry name" value="EriC_like"/>
    <property type="match status" value="1"/>
</dbReference>
<keyword evidence="5" id="KW-0406">Ion transport</keyword>
<evidence type="ECO:0000256" key="1">
    <source>
        <dbReference type="ARBA" id="ARBA00004141"/>
    </source>
</evidence>
<dbReference type="EMBL" id="SNWD01000006">
    <property type="protein sequence ID" value="TDN82264.1"/>
    <property type="molecule type" value="Genomic_DNA"/>
</dbReference>
<feature type="transmembrane region" description="Helical" evidence="10">
    <location>
        <begin position="177"/>
        <end position="201"/>
    </location>
</feature>
<evidence type="ECO:0000313" key="12">
    <source>
        <dbReference type="Proteomes" id="UP000295493"/>
    </source>
</evidence>
<evidence type="ECO:0000256" key="9">
    <source>
        <dbReference type="ARBA" id="ARBA00023303"/>
    </source>
</evidence>
<keyword evidence="3 10" id="KW-0812">Transmembrane</keyword>
<name>A0A4R6FNJ3_9SPHN</name>
<evidence type="ECO:0000256" key="10">
    <source>
        <dbReference type="SAM" id="Phobius"/>
    </source>
</evidence>
<proteinExistence type="predicted"/>
<dbReference type="Pfam" id="PF00654">
    <property type="entry name" value="Voltage_CLC"/>
    <property type="match status" value="1"/>
</dbReference>
<keyword evidence="12" id="KW-1185">Reference proteome</keyword>
<keyword evidence="8" id="KW-0868">Chloride</keyword>
<sequence>MVFRRRVAIGGGAISVGLFALIFATAADDVSSLFLDIVRVYPYLPLLLTPLGFVLIAWATKKVAPDARGSGIPQIIAAKSNPTEATKSLMSLRTAAVKSVLTLGALLCGASVGREGPTVQLAAAVMAGWHRLLQAPMRASMVIAGGAAGVAAAFNTPLAGIAFAIEELAAAYEQRMTLLVMTAILISGMVAQGVAGDYIYFGVTGASLPFKSALVIAPLAGVVGGIFGGAFSRLLLLAARADNKPMLWMRRNPMYAAGICGAIVAVTGVLTNLTWGTGYAPARAMIEGVHAPLWFGLAKFITTAATAISGLPGGIFAPSLATGAGFGNVLRWFFPGEPGSAVVLLGMTAYFTGVVRAPLTAVIIISETTVSRGLMLPMLGAALIADQASQWVCRDRLYHALSATFATRET</sequence>
<evidence type="ECO:0000256" key="6">
    <source>
        <dbReference type="ARBA" id="ARBA00023136"/>
    </source>
</evidence>
<dbReference type="AlphaFoldDB" id="A0A4R6FNJ3"/>
<accession>A0A4R6FNJ3</accession>